<dbReference type="Proteomes" id="UP000248840">
    <property type="component" value="Unassembled WGS sequence"/>
</dbReference>
<keyword evidence="2" id="KW-1185">Reference proteome</keyword>
<accession>A0A328Y9U2</accession>
<comment type="caution">
    <text evidence="1">The sequence shown here is derived from an EMBL/GenBank/DDBJ whole genome shotgun (WGS) entry which is preliminary data.</text>
</comment>
<dbReference type="EMBL" id="QLSZ01000009">
    <property type="protein sequence ID" value="RAR70778.1"/>
    <property type="molecule type" value="Genomic_DNA"/>
</dbReference>
<dbReference type="AlphaFoldDB" id="A0A328Y9U2"/>
<dbReference type="RefSeq" id="WP_112113624.1">
    <property type="nucleotide sequence ID" value="NZ_QLSZ01000009.1"/>
</dbReference>
<protein>
    <submittedName>
        <fullName evidence="1">Four helix bundle protein</fullName>
    </submittedName>
</protein>
<gene>
    <name evidence="1" type="ORF">CLV55_10929</name>
</gene>
<evidence type="ECO:0000313" key="1">
    <source>
        <dbReference type="EMBL" id="RAR70778.1"/>
    </source>
</evidence>
<proteinExistence type="predicted"/>
<name>A0A328Y9U2_9FLAO</name>
<sequence>MESKKYDLEERTLQFAIDCRLFLKKLPKTISNSEDGKQLVRSSGSVGSNYIEANEALSKKDFNYRIKISRKESKESAFWLKIIKATNSTEFEKLNAVLIQEADELKKIFSAILEKSK</sequence>
<dbReference type="PANTHER" id="PTHR38471:SF2">
    <property type="entry name" value="FOUR HELIX BUNDLE PROTEIN"/>
    <property type="match status" value="1"/>
</dbReference>
<dbReference type="InterPro" id="IPR012657">
    <property type="entry name" value="23S_rRNA-intervening_sequence"/>
</dbReference>
<dbReference type="NCBIfam" id="TIGR02436">
    <property type="entry name" value="four helix bundle protein"/>
    <property type="match status" value="1"/>
</dbReference>
<dbReference type="InterPro" id="IPR036583">
    <property type="entry name" value="23S_rRNA_IVS_sf"/>
</dbReference>
<dbReference type="PANTHER" id="PTHR38471">
    <property type="entry name" value="FOUR HELIX BUNDLE PROTEIN"/>
    <property type="match status" value="1"/>
</dbReference>
<organism evidence="1 2">
    <name type="scientific">Flavobacterium aciduliphilum</name>
    <dbReference type="NCBI Taxonomy" id="1101402"/>
    <lineage>
        <taxon>Bacteria</taxon>
        <taxon>Pseudomonadati</taxon>
        <taxon>Bacteroidota</taxon>
        <taxon>Flavobacteriia</taxon>
        <taxon>Flavobacteriales</taxon>
        <taxon>Flavobacteriaceae</taxon>
        <taxon>Flavobacterium</taxon>
    </lineage>
</organism>
<dbReference type="Gene3D" id="1.20.1440.60">
    <property type="entry name" value="23S rRNA-intervening sequence"/>
    <property type="match status" value="1"/>
</dbReference>
<evidence type="ECO:0000313" key="2">
    <source>
        <dbReference type="Proteomes" id="UP000248840"/>
    </source>
</evidence>
<dbReference type="SUPFAM" id="SSF158446">
    <property type="entry name" value="IVS-encoded protein-like"/>
    <property type="match status" value="1"/>
</dbReference>
<reference evidence="1 2" key="1">
    <citation type="submission" date="2018-06" db="EMBL/GenBank/DDBJ databases">
        <title>Genomic Encyclopedia of Archaeal and Bacterial Type Strains, Phase II (KMG-II): from individual species to whole genera.</title>
        <authorList>
            <person name="Goeker M."/>
        </authorList>
    </citation>
    <scope>NUCLEOTIDE SEQUENCE [LARGE SCALE GENOMIC DNA]</scope>
    <source>
        <strain evidence="1 2">DSM 25663</strain>
    </source>
</reference>
<dbReference type="OrthoDB" id="285993at2"/>
<dbReference type="Pfam" id="PF05635">
    <property type="entry name" value="23S_rRNA_IVP"/>
    <property type="match status" value="1"/>
</dbReference>